<sequence length="360" mass="38618">MTRRSRLFLLVGALVVDTLLVVGAFGYRAVTTPIAGRANPVVAQVGLGVIATVDPCGFVTSDVVGGPGIVVRGVRPLALRSCFALVGRPDQAGRGVVLDVEVIDGFDLDRYRDNGLTVRDQGAVHRAIGAEIPSRASGVGDVMIDIVYHDNGDAVVTRASWTGPAPDPGAEIDQRAVAARVGDAAAHAMATGAFRHLTYPADSAAAVDLCSRLTASTLDPGLDIPGTRSARLSRNDCRWTVRSGEIHRSVEIRVRLDLQRNQGVFPNRPNTTVDGRPTQVWILDNVPYASEAAKSCLYATNAKVWNPWPGYRIVPDTPEHPDPSLVEVVEVSVAWAPDEDERRVCESAARIAWELWPSIP</sequence>
<dbReference type="EMBL" id="JAERRJ010000010">
    <property type="protein sequence ID" value="MBL1077704.1"/>
    <property type="molecule type" value="Genomic_DNA"/>
</dbReference>
<evidence type="ECO:0008006" key="4">
    <source>
        <dbReference type="Google" id="ProtNLM"/>
    </source>
</evidence>
<accession>A0ABS1MBT2</accession>
<keyword evidence="1" id="KW-0812">Transmembrane</keyword>
<feature type="transmembrane region" description="Helical" evidence="1">
    <location>
        <begin position="7"/>
        <end position="27"/>
    </location>
</feature>
<dbReference type="Proteomes" id="UP000602198">
    <property type="component" value="Unassembled WGS sequence"/>
</dbReference>
<comment type="caution">
    <text evidence="2">The sequence shown here is derived from an EMBL/GenBank/DDBJ whole genome shotgun (WGS) entry which is preliminary data.</text>
</comment>
<keyword evidence="1" id="KW-1133">Transmembrane helix</keyword>
<keyword evidence="3" id="KW-1185">Reference proteome</keyword>
<dbReference type="RefSeq" id="WP_201951564.1">
    <property type="nucleotide sequence ID" value="NZ_JAERRJ010000010.1"/>
</dbReference>
<evidence type="ECO:0000256" key="1">
    <source>
        <dbReference type="SAM" id="Phobius"/>
    </source>
</evidence>
<name>A0ABS1MBT2_9NOCA</name>
<reference evidence="2 3" key="1">
    <citation type="submission" date="2021-01" db="EMBL/GenBank/DDBJ databases">
        <title>WGS of actinomycetes isolated from Thailand.</title>
        <authorList>
            <person name="Thawai C."/>
        </authorList>
    </citation>
    <scope>NUCLEOTIDE SEQUENCE [LARGE SCALE GENOMIC DNA]</scope>
    <source>
        <strain evidence="2 3">LPG 2</strain>
    </source>
</reference>
<keyword evidence="1" id="KW-0472">Membrane</keyword>
<evidence type="ECO:0000313" key="3">
    <source>
        <dbReference type="Proteomes" id="UP000602198"/>
    </source>
</evidence>
<organism evidence="2 3">
    <name type="scientific">Nocardia acididurans</name>
    <dbReference type="NCBI Taxonomy" id="2802282"/>
    <lineage>
        <taxon>Bacteria</taxon>
        <taxon>Bacillati</taxon>
        <taxon>Actinomycetota</taxon>
        <taxon>Actinomycetes</taxon>
        <taxon>Mycobacteriales</taxon>
        <taxon>Nocardiaceae</taxon>
        <taxon>Nocardia</taxon>
    </lineage>
</organism>
<evidence type="ECO:0000313" key="2">
    <source>
        <dbReference type="EMBL" id="MBL1077704.1"/>
    </source>
</evidence>
<gene>
    <name evidence="2" type="ORF">JK358_25205</name>
</gene>
<proteinExistence type="predicted"/>
<protein>
    <recommendedName>
        <fullName evidence="4">DUF3558 domain-containing protein</fullName>
    </recommendedName>
</protein>